<dbReference type="Pfam" id="PF01381">
    <property type="entry name" value="HTH_3"/>
    <property type="match status" value="1"/>
</dbReference>
<evidence type="ECO:0000313" key="4">
    <source>
        <dbReference type="Proteomes" id="UP001500755"/>
    </source>
</evidence>
<dbReference type="Proteomes" id="UP001500755">
    <property type="component" value="Unassembled WGS sequence"/>
</dbReference>
<dbReference type="PROSITE" id="PS50943">
    <property type="entry name" value="HTH_CROC1"/>
    <property type="match status" value="1"/>
</dbReference>
<name>A0ABP5ENC2_9MICO</name>
<dbReference type="SUPFAM" id="SSF47413">
    <property type="entry name" value="lambda repressor-like DNA-binding domains"/>
    <property type="match status" value="1"/>
</dbReference>
<keyword evidence="4" id="KW-1185">Reference proteome</keyword>
<accession>A0ABP5ENC2</accession>
<reference evidence="4" key="1">
    <citation type="journal article" date="2019" name="Int. J. Syst. Evol. Microbiol.">
        <title>The Global Catalogue of Microorganisms (GCM) 10K type strain sequencing project: providing services to taxonomists for standard genome sequencing and annotation.</title>
        <authorList>
            <consortium name="The Broad Institute Genomics Platform"/>
            <consortium name="The Broad Institute Genome Sequencing Center for Infectious Disease"/>
            <person name="Wu L."/>
            <person name="Ma J."/>
        </authorList>
    </citation>
    <scope>NUCLEOTIDE SEQUENCE [LARGE SCALE GENOMIC DNA]</scope>
    <source>
        <strain evidence="4">JCM 14546</strain>
    </source>
</reference>
<evidence type="ECO:0000256" key="1">
    <source>
        <dbReference type="SAM" id="MobiDB-lite"/>
    </source>
</evidence>
<dbReference type="RefSeq" id="WP_344306796.1">
    <property type="nucleotide sequence ID" value="NZ_BAAANO010000005.1"/>
</dbReference>
<dbReference type="InterPro" id="IPR010982">
    <property type="entry name" value="Lambda_DNA-bd_dom_sf"/>
</dbReference>
<comment type="caution">
    <text evidence="3">The sequence shown here is derived from an EMBL/GenBank/DDBJ whole genome shotgun (WGS) entry which is preliminary data.</text>
</comment>
<dbReference type="Gene3D" id="1.10.260.40">
    <property type="entry name" value="lambda repressor-like DNA-binding domains"/>
    <property type="match status" value="1"/>
</dbReference>
<gene>
    <name evidence="3" type="ORF">GCM10009755_05780</name>
</gene>
<organism evidence="3 4">
    <name type="scientific">Brevibacterium samyangense</name>
    <dbReference type="NCBI Taxonomy" id="366888"/>
    <lineage>
        <taxon>Bacteria</taxon>
        <taxon>Bacillati</taxon>
        <taxon>Actinomycetota</taxon>
        <taxon>Actinomycetes</taxon>
        <taxon>Micrococcales</taxon>
        <taxon>Brevibacteriaceae</taxon>
        <taxon>Brevibacterium</taxon>
    </lineage>
</organism>
<feature type="region of interest" description="Disordered" evidence="1">
    <location>
        <begin position="1"/>
        <end position="20"/>
    </location>
</feature>
<proteinExistence type="predicted"/>
<dbReference type="InterPro" id="IPR001387">
    <property type="entry name" value="Cro/C1-type_HTH"/>
</dbReference>
<evidence type="ECO:0000313" key="3">
    <source>
        <dbReference type="EMBL" id="GAA2000709.1"/>
    </source>
</evidence>
<sequence length="94" mass="10179">MSIAHYFSEAGEKHSVPHANSEATSRFFTKLKRARMVARIPQNELADSMGVPVSDIDAIENGSPDVSVGTVIKYLDAIGAVFDVDVVPCWKKSA</sequence>
<evidence type="ECO:0000259" key="2">
    <source>
        <dbReference type="PROSITE" id="PS50943"/>
    </source>
</evidence>
<dbReference type="CDD" id="cd00093">
    <property type="entry name" value="HTH_XRE"/>
    <property type="match status" value="1"/>
</dbReference>
<protein>
    <recommendedName>
        <fullName evidence="2">HTH cro/C1-type domain-containing protein</fullName>
    </recommendedName>
</protein>
<dbReference type="EMBL" id="BAAANO010000005">
    <property type="protein sequence ID" value="GAA2000709.1"/>
    <property type="molecule type" value="Genomic_DNA"/>
</dbReference>
<feature type="domain" description="HTH cro/C1-type" evidence="2">
    <location>
        <begin position="31"/>
        <end position="87"/>
    </location>
</feature>